<dbReference type="GO" id="GO:0005085">
    <property type="term" value="F:guanyl-nucleotide exchange factor activity"/>
    <property type="evidence" value="ECO:0007669"/>
    <property type="project" value="UniProtKB-KW"/>
</dbReference>
<reference evidence="13 14" key="1">
    <citation type="journal article" date="2011" name="Proc. Natl. Acad. Sci. U.S.A.">
        <title>Evolutionary erosion of yeast sex chromosomes by mating-type switching accidents.</title>
        <authorList>
            <person name="Gordon J.L."/>
            <person name="Armisen D."/>
            <person name="Proux-Wera E."/>
            <person name="Oheigeartaigh S.S."/>
            <person name="Byrne K.P."/>
            <person name="Wolfe K.H."/>
        </authorList>
    </citation>
    <scope>NUCLEOTIDE SEQUENCE [LARGE SCALE GENOMIC DNA]</scope>
    <source>
        <strain evidence="14">ATCC 76901 / BCRC 22586 / CBS 4309 / NBRC 1992 / NRRL Y-12630</strain>
    </source>
</reference>
<dbReference type="Gene3D" id="1.10.1000.11">
    <property type="entry name" value="Arf Nucleotide-binding Site Opener,domain 2"/>
    <property type="match status" value="1"/>
</dbReference>
<accession>G0VFR9</accession>
<feature type="compositionally biased region" description="Polar residues" evidence="11">
    <location>
        <begin position="36"/>
        <end position="58"/>
    </location>
</feature>
<proteinExistence type="inferred from homology"/>
<evidence type="ECO:0000256" key="10">
    <source>
        <dbReference type="ARBA" id="ARBA00040041"/>
    </source>
</evidence>
<keyword evidence="7" id="KW-0472">Membrane</keyword>
<dbReference type="RefSeq" id="XP_003676695.1">
    <property type="nucleotide sequence ID" value="XM_003676647.1"/>
</dbReference>
<dbReference type="OrthoDB" id="2157641at2759"/>
<dbReference type="GeneID" id="96903967"/>
<dbReference type="PROSITE" id="PS50190">
    <property type="entry name" value="SEC7"/>
    <property type="match status" value="1"/>
</dbReference>
<name>G0VFR9_NAUCA</name>
<keyword evidence="4" id="KW-1003">Cell membrane</keyword>
<dbReference type="Pfam" id="PF23633">
    <property type="entry name" value="PH_GEF_YEL1"/>
    <property type="match status" value="1"/>
</dbReference>
<dbReference type="GO" id="GO:0008104">
    <property type="term" value="P:intracellular protein localization"/>
    <property type="evidence" value="ECO:0007669"/>
    <property type="project" value="EnsemblFungi"/>
</dbReference>
<comment type="similarity">
    <text evidence="9">Belongs to the YEL1 family.</text>
</comment>
<dbReference type="AlphaFoldDB" id="G0VFR9"/>
<dbReference type="FunCoup" id="G0VFR9">
    <property type="interactions" value="26"/>
</dbReference>
<sequence length="672" mass="76540">MSASSAETHVGSYKPLGYTLNVHSKYSPLIATKSSASSIPTLPESPNSRNTRDFISSNSEDDAESGGVATGFHTVSTLGNSMEFGDLDVSYQIAADLLQGTISDISYTEYANFLGLPENHRILQNFVYLLRPLPLSLLSVLQKLSSNIYFIAEAQNIDRILEETSKQWVRCHPDTIWGNNYKLCHIVLFSLLILNSDLHNDCQLTKFSSDSFIHNTIYALTKEDQCKNIDLDKVQPQLEHELLSYYEALKYSSLPLFSRQNSSVETVATGKKSHTLRHGSQVSIPIERTPSRSTSMYSGHSLVKESQTTSNWKFHHNKTLPKLYREEPIDFQISSSVPKIWCMDNIIDISAKNDQVNIAIKKSQSSSTLSQSSSASDSNRRHHKSIFGWLRIGGKHHSIFDEKKNQLTFLDKNDSQWSNARVCIYEGRIFIFKLKEKTNKGISNAIEKGDLNDLESFKNLSSSYYVYNLFESVADLVQDNVVTNCNRSRTSLTAKGNFNVTFPAALNGKKNVLEFQTPTIQEANDYVACINFWAARLSPIPYAQFEIVSNEEYGWGDRLLNKTSSVNNNVRLSSWKPLLSLDLLHDDLDSFTGNLDFETQLAQLKDFVDHLEDLIDRHNNIKPKLVAKWNDTRYFEKVMDNWNEKYLYMNYQYDKRIKYLRALQAVKTIVDQ</sequence>
<gene>
    <name evidence="13" type="primary">NCAS0E02660</name>
    <name evidence="13" type="ordered locus">NCAS_0E02660</name>
</gene>
<dbReference type="STRING" id="1064592.G0VFR9"/>
<dbReference type="GO" id="GO:0005934">
    <property type="term" value="C:cellular bud tip"/>
    <property type="evidence" value="ECO:0007669"/>
    <property type="project" value="UniProtKB-SubCell"/>
</dbReference>
<keyword evidence="14" id="KW-1185">Reference proteome</keyword>
<dbReference type="InParanoid" id="G0VFR9"/>
<dbReference type="InterPro" id="IPR023394">
    <property type="entry name" value="Sec7_C_sf"/>
</dbReference>
<dbReference type="Pfam" id="PF01369">
    <property type="entry name" value="Sec7"/>
    <property type="match status" value="1"/>
</dbReference>
<dbReference type="GO" id="GO:0005886">
    <property type="term" value="C:plasma membrane"/>
    <property type="evidence" value="ECO:0007669"/>
    <property type="project" value="UniProtKB-SubCell"/>
</dbReference>
<evidence type="ECO:0000256" key="6">
    <source>
        <dbReference type="ARBA" id="ARBA00022658"/>
    </source>
</evidence>
<dbReference type="OMA" id="EGRIFIF"/>
<dbReference type="InterPro" id="IPR000904">
    <property type="entry name" value="Sec7_dom"/>
</dbReference>
<feature type="domain" description="SEC7" evidence="12">
    <location>
        <begin position="71"/>
        <end position="252"/>
    </location>
</feature>
<protein>
    <recommendedName>
        <fullName evidence="10">Guanine-nucleotide exchange factor YEL1</fullName>
    </recommendedName>
</protein>
<dbReference type="InterPro" id="IPR056468">
    <property type="entry name" value="PH_GEF_YEL1"/>
</dbReference>
<dbReference type="GO" id="GO:0005737">
    <property type="term" value="C:cytoplasm"/>
    <property type="evidence" value="ECO:0007669"/>
    <property type="project" value="UniProtKB-SubCell"/>
</dbReference>
<dbReference type="EMBL" id="HE576756">
    <property type="protein sequence ID" value="CCC70336.1"/>
    <property type="molecule type" value="Genomic_DNA"/>
</dbReference>
<evidence type="ECO:0000256" key="3">
    <source>
        <dbReference type="ARBA" id="ARBA00004496"/>
    </source>
</evidence>
<feature type="region of interest" description="Disordered" evidence="11">
    <location>
        <begin position="36"/>
        <end position="67"/>
    </location>
</feature>
<organism evidence="13 14">
    <name type="scientific">Naumovozyma castellii</name>
    <name type="common">Yeast</name>
    <name type="synonym">Saccharomyces castellii</name>
    <dbReference type="NCBI Taxonomy" id="27288"/>
    <lineage>
        <taxon>Eukaryota</taxon>
        <taxon>Fungi</taxon>
        <taxon>Dikarya</taxon>
        <taxon>Ascomycota</taxon>
        <taxon>Saccharomycotina</taxon>
        <taxon>Saccharomycetes</taxon>
        <taxon>Saccharomycetales</taxon>
        <taxon>Saccharomycetaceae</taxon>
        <taxon>Naumovozyma</taxon>
    </lineage>
</organism>
<evidence type="ECO:0000313" key="14">
    <source>
        <dbReference type="Proteomes" id="UP000001640"/>
    </source>
</evidence>
<evidence type="ECO:0000256" key="2">
    <source>
        <dbReference type="ARBA" id="ARBA00004266"/>
    </source>
</evidence>
<dbReference type="InterPro" id="IPR035999">
    <property type="entry name" value="Sec7_dom_sf"/>
</dbReference>
<evidence type="ECO:0000259" key="12">
    <source>
        <dbReference type="PROSITE" id="PS50190"/>
    </source>
</evidence>
<evidence type="ECO:0000256" key="7">
    <source>
        <dbReference type="ARBA" id="ARBA00023136"/>
    </source>
</evidence>
<evidence type="ECO:0000256" key="5">
    <source>
        <dbReference type="ARBA" id="ARBA00022490"/>
    </source>
</evidence>
<dbReference type="KEGG" id="ncs:NCAS_0E02660"/>
<evidence type="ECO:0000256" key="11">
    <source>
        <dbReference type="SAM" id="MobiDB-lite"/>
    </source>
</evidence>
<evidence type="ECO:0000313" key="13">
    <source>
        <dbReference type="EMBL" id="CCC70336.1"/>
    </source>
</evidence>
<dbReference type="SUPFAM" id="SSF48425">
    <property type="entry name" value="Sec7 domain"/>
    <property type="match status" value="1"/>
</dbReference>
<evidence type="ECO:0000256" key="4">
    <source>
        <dbReference type="ARBA" id="ARBA00022475"/>
    </source>
</evidence>
<dbReference type="GO" id="GO:0051666">
    <property type="term" value="P:actin cortical patch localization"/>
    <property type="evidence" value="ECO:0007669"/>
    <property type="project" value="EnsemblFungi"/>
</dbReference>
<evidence type="ECO:0000256" key="8">
    <source>
        <dbReference type="ARBA" id="ARBA00037853"/>
    </source>
</evidence>
<dbReference type="SMART" id="SM00222">
    <property type="entry name" value="Sec7"/>
    <property type="match status" value="1"/>
</dbReference>
<keyword evidence="6" id="KW-0344">Guanine-nucleotide releasing factor</keyword>
<reference key="2">
    <citation type="submission" date="2011-08" db="EMBL/GenBank/DDBJ databases">
        <title>Genome sequence of Naumovozyma castellii.</title>
        <authorList>
            <person name="Gordon J.L."/>
            <person name="Armisen D."/>
            <person name="Proux-Wera E."/>
            <person name="OhEigeartaigh S.S."/>
            <person name="Byrne K.P."/>
            <person name="Wolfe K.H."/>
        </authorList>
    </citation>
    <scope>NUCLEOTIDE SEQUENCE</scope>
    <source>
        <strain>Type strain:CBS 4309</strain>
    </source>
</reference>
<keyword evidence="5" id="KW-0963">Cytoplasm</keyword>
<evidence type="ECO:0000256" key="9">
    <source>
        <dbReference type="ARBA" id="ARBA00038404"/>
    </source>
</evidence>
<dbReference type="GO" id="GO:0010513">
    <property type="term" value="P:positive regulation of phosphatidylinositol biosynthetic process"/>
    <property type="evidence" value="ECO:0007669"/>
    <property type="project" value="EnsemblFungi"/>
</dbReference>
<evidence type="ECO:0000256" key="1">
    <source>
        <dbReference type="ARBA" id="ARBA00004202"/>
    </source>
</evidence>
<comment type="subcellular location">
    <subcellularLocation>
        <location evidence="2">Bud neck</location>
    </subcellularLocation>
    <subcellularLocation>
        <location evidence="8">Bud tip</location>
    </subcellularLocation>
    <subcellularLocation>
        <location evidence="1">Cell membrane</location>
        <topology evidence="1">Peripheral membrane protein</topology>
    </subcellularLocation>
    <subcellularLocation>
        <location evidence="3">Cytoplasm</location>
    </subcellularLocation>
</comment>
<dbReference type="GO" id="GO:0005935">
    <property type="term" value="C:cellular bud neck"/>
    <property type="evidence" value="ECO:0007669"/>
    <property type="project" value="UniProtKB-SubCell"/>
</dbReference>
<dbReference type="GO" id="GO:0032012">
    <property type="term" value="P:regulation of ARF protein signal transduction"/>
    <property type="evidence" value="ECO:0007669"/>
    <property type="project" value="InterPro"/>
</dbReference>
<dbReference type="HOGENOM" id="CLU_017717_0_0_1"/>
<dbReference type="eggNOG" id="KOG0929">
    <property type="taxonomic scope" value="Eukaryota"/>
</dbReference>
<dbReference type="Proteomes" id="UP000001640">
    <property type="component" value="Chromosome 5"/>
</dbReference>